<accession>A0A2T7CKB2</accession>
<evidence type="ECO:0008006" key="13">
    <source>
        <dbReference type="Google" id="ProtNLM"/>
    </source>
</evidence>
<dbReference type="InterPro" id="IPR011006">
    <property type="entry name" value="CheY-like_superfamily"/>
</dbReference>
<dbReference type="PANTHER" id="PTHR43874">
    <property type="entry name" value="TWO-COMPONENT RESPONSE REGULATOR"/>
    <property type="match status" value="1"/>
</dbReference>
<feature type="compositionally biased region" description="Polar residues" evidence="8">
    <location>
        <begin position="688"/>
        <end position="705"/>
    </location>
</feature>
<evidence type="ECO:0000256" key="2">
    <source>
        <dbReference type="ARBA" id="ARBA00010330"/>
    </source>
</evidence>
<dbReference type="OrthoDB" id="60033at2759"/>
<dbReference type="GO" id="GO:0005634">
    <property type="term" value="C:nucleus"/>
    <property type="evidence" value="ECO:0007669"/>
    <property type="project" value="UniProtKB-SubCell"/>
</dbReference>
<dbReference type="EMBL" id="CM009756">
    <property type="protein sequence ID" value="PUZ43758.1"/>
    <property type="molecule type" value="Genomic_DNA"/>
</dbReference>
<keyword evidence="12" id="KW-1185">Reference proteome</keyword>
<dbReference type="InterPro" id="IPR001789">
    <property type="entry name" value="Sig_transdc_resp-reg_receiver"/>
</dbReference>
<dbReference type="SMART" id="SM00448">
    <property type="entry name" value="REC"/>
    <property type="match status" value="1"/>
</dbReference>
<evidence type="ECO:0000259" key="10">
    <source>
        <dbReference type="PROSITE" id="PS51017"/>
    </source>
</evidence>
<feature type="domain" description="Response regulatory" evidence="9">
    <location>
        <begin position="61"/>
        <end position="179"/>
    </location>
</feature>
<dbReference type="Gramene" id="PUZ43758">
    <property type="protein sequence ID" value="PUZ43758"/>
    <property type="gene ID" value="GQ55_8G033300"/>
</dbReference>
<dbReference type="Pfam" id="PF06203">
    <property type="entry name" value="CCT"/>
    <property type="match status" value="1"/>
</dbReference>
<feature type="region of interest" description="Disordered" evidence="8">
    <location>
        <begin position="555"/>
        <end position="575"/>
    </location>
</feature>
<evidence type="ECO:0000313" key="11">
    <source>
        <dbReference type="EMBL" id="PUZ43758.1"/>
    </source>
</evidence>
<feature type="region of interest" description="Disordered" evidence="8">
    <location>
        <begin position="676"/>
        <end position="705"/>
    </location>
</feature>
<dbReference type="SUPFAM" id="SSF52172">
    <property type="entry name" value="CheY-like"/>
    <property type="match status" value="1"/>
</dbReference>
<comment type="similarity">
    <text evidence="2">Belongs to the ARR-like family.</text>
</comment>
<name>A0A2T7CKB2_9POAL</name>
<comment type="subcellular location">
    <subcellularLocation>
        <location evidence="1 7">Nucleus</location>
    </subcellularLocation>
</comment>
<dbReference type="PANTHER" id="PTHR43874:SF117">
    <property type="entry name" value="TWO-COMPONENT RESPONSE REGULATOR-LIKE APRR3"/>
    <property type="match status" value="1"/>
</dbReference>
<evidence type="ECO:0000256" key="3">
    <source>
        <dbReference type="ARBA" id="ARBA00023012"/>
    </source>
</evidence>
<reference evidence="11 12" key="1">
    <citation type="submission" date="2018-04" db="EMBL/GenBank/DDBJ databases">
        <title>WGS assembly of Panicum hallii var. hallii HAL2.</title>
        <authorList>
            <person name="Lovell J."/>
            <person name="Jenkins J."/>
            <person name="Lowry D."/>
            <person name="Mamidi S."/>
            <person name="Sreedasyam A."/>
            <person name="Weng X."/>
            <person name="Barry K."/>
            <person name="Bonette J."/>
            <person name="Campitelli B."/>
            <person name="Daum C."/>
            <person name="Gordon S."/>
            <person name="Gould B."/>
            <person name="Lipzen A."/>
            <person name="MacQueen A."/>
            <person name="Palacio-Mejia J."/>
            <person name="Plott C."/>
            <person name="Shakirov E."/>
            <person name="Shu S."/>
            <person name="Yoshinaga Y."/>
            <person name="Zane M."/>
            <person name="Rokhsar D."/>
            <person name="Grimwood J."/>
            <person name="Schmutz J."/>
            <person name="Juenger T."/>
        </authorList>
    </citation>
    <scope>NUCLEOTIDE SEQUENCE [LARGE SCALE GENOMIC DNA]</scope>
    <source>
        <strain evidence="12">cv. HAL2</strain>
    </source>
</reference>
<feature type="domain" description="CCT" evidence="10">
    <location>
        <begin position="649"/>
        <end position="691"/>
    </location>
</feature>
<keyword evidence="5 7" id="KW-0539">Nucleus</keyword>
<evidence type="ECO:0000256" key="5">
    <source>
        <dbReference type="ARBA" id="ARBA00023242"/>
    </source>
</evidence>
<feature type="region of interest" description="Disordered" evidence="8">
    <location>
        <begin position="427"/>
        <end position="492"/>
    </location>
</feature>
<dbReference type="InterPro" id="IPR010402">
    <property type="entry name" value="CCT_domain"/>
</dbReference>
<evidence type="ECO:0000256" key="8">
    <source>
        <dbReference type="SAM" id="MobiDB-lite"/>
    </source>
</evidence>
<dbReference type="Gene3D" id="3.40.50.2300">
    <property type="match status" value="1"/>
</dbReference>
<evidence type="ECO:0000256" key="4">
    <source>
        <dbReference type="ARBA" id="ARBA00023108"/>
    </source>
</evidence>
<feature type="compositionally biased region" description="Basic and acidic residues" evidence="8">
    <location>
        <begin position="558"/>
        <end position="569"/>
    </location>
</feature>
<dbReference type="STRING" id="1504633.A0A2T7CKB2"/>
<dbReference type="InterPro" id="IPR045279">
    <property type="entry name" value="ARR-like"/>
</dbReference>
<evidence type="ECO:0000259" key="9">
    <source>
        <dbReference type="PROSITE" id="PS50110"/>
    </source>
</evidence>
<dbReference type="AlphaFoldDB" id="A0A2T7CKB2"/>
<dbReference type="GO" id="GO:0048511">
    <property type="term" value="P:rhythmic process"/>
    <property type="evidence" value="ECO:0007669"/>
    <property type="project" value="UniProtKB-KW"/>
</dbReference>
<evidence type="ECO:0000313" key="12">
    <source>
        <dbReference type="Proteomes" id="UP000244336"/>
    </source>
</evidence>
<dbReference type="PROSITE" id="PS51017">
    <property type="entry name" value="CCT"/>
    <property type="match status" value="1"/>
</dbReference>
<sequence>MSPDADAAVSSAGGGAASAGGGGGGGGEAAGESSSPASASASASAAAAGRWDQILPRRSLRVLLVEHDDSTRQVVTALLRKCGYRVAAVADGMKAWEVMRARAYAFDLVLTEVAMPSLSGIQLLARIVAADECKNIPVIMMSSQDSIGTVLKCMQKGAVDFLVKPVRKNELRNLWQHVWRRHAMNNQANGSENNAASNHISANVANGSKAGENSDEESDAQSFGGKRETEIQSVEKLPDTRADEGAGPSRKSKLQNESYDGVNTKLHASKDSDDAPSGSEKNVRSKGLNGITSAKVAEQIMDNALRIADASSRRPSNLGKDLAMAQPTADGQCKSSVMERNALTESNLGEKSNGAAISHAKSCPSQFLETNLGKQHHLSGYKIQEFREKDIFNHSNSSAFSRYGNKRIEPSAEHQFFPSLCITRQEPVHDKGPVSQPSGVLPPHEHNTGESARQARIPLDSSTEGAAVLCSSSAREDAGASSSSHRQDSMSHPSYGFIPLPIPGGAATPYHYGAILQPVYYPQAPRMHCDSAGINKAAIQHASGQLNYHENRSIPSQVDEHKQSEENQQLHHSRQILRESEEPIDLARAHAEHVNQSASCSQDVRKGSGCTGSGETDINTNTMVALESGNESGVQNCYTNGLDSDRSRREAALMKFRMKRKDRCFEKKVRYHSRKKLAEQRPRVKGQFVSQKLKSATTVDAETDS</sequence>
<feature type="region of interest" description="Disordered" evidence="8">
    <location>
        <begin position="205"/>
        <end position="287"/>
    </location>
</feature>
<feature type="compositionally biased region" description="Low complexity" evidence="8">
    <location>
        <begin position="1"/>
        <end position="11"/>
    </location>
</feature>
<dbReference type="GO" id="GO:0000160">
    <property type="term" value="P:phosphorelay signal transduction system"/>
    <property type="evidence" value="ECO:0007669"/>
    <property type="project" value="UniProtKB-KW"/>
</dbReference>
<dbReference type="GO" id="GO:0009736">
    <property type="term" value="P:cytokinin-activated signaling pathway"/>
    <property type="evidence" value="ECO:0007669"/>
    <property type="project" value="InterPro"/>
</dbReference>
<gene>
    <name evidence="11" type="ORF">GQ55_8G033300</name>
</gene>
<protein>
    <recommendedName>
        <fullName evidence="13">Response regulatory domain-containing protein</fullName>
    </recommendedName>
</protein>
<comment type="caution">
    <text evidence="6">Lacks conserved residue(s) required for the propagation of feature annotation.</text>
</comment>
<evidence type="ECO:0000256" key="6">
    <source>
        <dbReference type="PROSITE-ProRule" id="PRU00169"/>
    </source>
</evidence>
<evidence type="ECO:0000256" key="1">
    <source>
        <dbReference type="ARBA" id="ARBA00004123"/>
    </source>
</evidence>
<feature type="region of interest" description="Disordered" evidence="8">
    <location>
        <begin position="1"/>
        <end position="38"/>
    </location>
</feature>
<dbReference type="Pfam" id="PF00072">
    <property type="entry name" value="Response_reg"/>
    <property type="match status" value="1"/>
</dbReference>
<proteinExistence type="inferred from homology"/>
<evidence type="ECO:0000256" key="7">
    <source>
        <dbReference type="PROSITE-ProRule" id="PRU00357"/>
    </source>
</evidence>
<feature type="compositionally biased region" description="Gly residues" evidence="8">
    <location>
        <begin position="12"/>
        <end position="29"/>
    </location>
</feature>
<dbReference type="PROSITE" id="PS50110">
    <property type="entry name" value="RESPONSE_REGULATORY"/>
    <property type="match status" value="1"/>
</dbReference>
<keyword evidence="4" id="KW-0090">Biological rhythms</keyword>
<keyword evidence="3" id="KW-0902">Two-component regulatory system</keyword>
<organism evidence="11 12">
    <name type="scientific">Panicum hallii var. hallii</name>
    <dbReference type="NCBI Taxonomy" id="1504633"/>
    <lineage>
        <taxon>Eukaryota</taxon>
        <taxon>Viridiplantae</taxon>
        <taxon>Streptophyta</taxon>
        <taxon>Embryophyta</taxon>
        <taxon>Tracheophyta</taxon>
        <taxon>Spermatophyta</taxon>
        <taxon>Magnoliopsida</taxon>
        <taxon>Liliopsida</taxon>
        <taxon>Poales</taxon>
        <taxon>Poaceae</taxon>
        <taxon>PACMAD clade</taxon>
        <taxon>Panicoideae</taxon>
        <taxon>Panicodae</taxon>
        <taxon>Paniceae</taxon>
        <taxon>Panicinae</taxon>
        <taxon>Panicum</taxon>
        <taxon>Panicum sect. Panicum</taxon>
    </lineage>
</organism>
<dbReference type="Proteomes" id="UP000244336">
    <property type="component" value="Chromosome 8"/>
</dbReference>